<dbReference type="Proteomes" id="UP001367316">
    <property type="component" value="Unassembled WGS sequence"/>
</dbReference>
<proteinExistence type="predicted"/>
<comment type="caution">
    <text evidence="2">The sequence shown here is derived from an EMBL/GenBank/DDBJ whole genome shotgun (WGS) entry which is preliminary data.</text>
</comment>
<sequence>MSSALLCSALLCAPVLPSCLSLQRLTKTQKLCCSRPPVPRRVALVPASKTNFLLHLLQPHVPFYENAPQPATGCRILEGGLTAALRVDCNIAAMVAVILGSVGSARLHTLKHLDSGQFFLVAPKVQNPDLDPDPHAFHGTRYYLCILPAKFTSTAMTSQPSPPRPVVVVVPSSSTPNLARHVHH</sequence>
<evidence type="ECO:0000313" key="3">
    <source>
        <dbReference type="Proteomes" id="UP001367316"/>
    </source>
</evidence>
<organism evidence="2 3">
    <name type="scientific">Phyllosticta paracitricarpa</name>
    <dbReference type="NCBI Taxonomy" id="2016321"/>
    <lineage>
        <taxon>Eukaryota</taxon>
        <taxon>Fungi</taxon>
        <taxon>Dikarya</taxon>
        <taxon>Ascomycota</taxon>
        <taxon>Pezizomycotina</taxon>
        <taxon>Dothideomycetes</taxon>
        <taxon>Dothideomycetes incertae sedis</taxon>
        <taxon>Botryosphaeriales</taxon>
        <taxon>Phyllostictaceae</taxon>
        <taxon>Phyllosticta</taxon>
    </lineage>
</organism>
<feature type="chain" id="PRO_5046971389" evidence="1">
    <location>
        <begin position="22"/>
        <end position="184"/>
    </location>
</feature>
<dbReference type="EMBL" id="JBBPBF010000076">
    <property type="protein sequence ID" value="KAK7605632.1"/>
    <property type="molecule type" value="Genomic_DNA"/>
</dbReference>
<keyword evidence="1" id="KW-0732">Signal</keyword>
<keyword evidence="3" id="KW-1185">Reference proteome</keyword>
<protein>
    <submittedName>
        <fullName evidence="2">Uncharacterized protein</fullName>
    </submittedName>
</protein>
<evidence type="ECO:0000256" key="1">
    <source>
        <dbReference type="SAM" id="SignalP"/>
    </source>
</evidence>
<name>A0ABR1MRS1_9PEZI</name>
<reference evidence="2 3" key="1">
    <citation type="submission" date="2024-04" db="EMBL/GenBank/DDBJ databases">
        <title>Phyllosticta paracitricarpa is synonymous to the EU quarantine fungus P. citricarpa based on phylogenomic analyses.</title>
        <authorList>
            <consortium name="Lawrence Berkeley National Laboratory"/>
            <person name="Van ingen-buijs V.A."/>
            <person name="Van westerhoven A.C."/>
            <person name="Haridas S."/>
            <person name="Skiadas P."/>
            <person name="Martin F."/>
            <person name="Groenewald J.Z."/>
            <person name="Crous P.W."/>
            <person name="Seidl M.F."/>
        </authorList>
    </citation>
    <scope>NUCLEOTIDE SEQUENCE [LARGE SCALE GENOMIC DNA]</scope>
    <source>
        <strain evidence="2 3">CBS 141358</strain>
    </source>
</reference>
<gene>
    <name evidence="2" type="ORF">JOL62DRAFT_560855</name>
</gene>
<evidence type="ECO:0000313" key="2">
    <source>
        <dbReference type="EMBL" id="KAK7605632.1"/>
    </source>
</evidence>
<feature type="signal peptide" evidence="1">
    <location>
        <begin position="1"/>
        <end position="21"/>
    </location>
</feature>
<accession>A0ABR1MRS1</accession>